<protein>
    <recommendedName>
        <fullName evidence="3">Acetyltransferase</fullName>
    </recommendedName>
</protein>
<proteinExistence type="predicted"/>
<dbReference type="RefSeq" id="WP_345337473.1">
    <property type="nucleotide sequence ID" value="NZ_BAABJZ010000107.1"/>
</dbReference>
<evidence type="ECO:0000313" key="2">
    <source>
        <dbReference type="Proteomes" id="UP001499988"/>
    </source>
</evidence>
<gene>
    <name evidence="1" type="ORF">GCM10023333_41830</name>
</gene>
<dbReference type="EMBL" id="BAABJZ010000107">
    <property type="protein sequence ID" value="GAA4903329.1"/>
    <property type="molecule type" value="Genomic_DNA"/>
</dbReference>
<accession>A0ABP9FIG0</accession>
<evidence type="ECO:0000313" key="1">
    <source>
        <dbReference type="EMBL" id="GAA4903329.1"/>
    </source>
</evidence>
<organism evidence="1 2">
    <name type="scientific">Ferrimonas pelagia</name>
    <dbReference type="NCBI Taxonomy" id="1177826"/>
    <lineage>
        <taxon>Bacteria</taxon>
        <taxon>Pseudomonadati</taxon>
        <taxon>Pseudomonadota</taxon>
        <taxon>Gammaproteobacteria</taxon>
        <taxon>Alteromonadales</taxon>
        <taxon>Ferrimonadaceae</taxon>
        <taxon>Ferrimonas</taxon>
    </lineage>
</organism>
<reference evidence="2" key="1">
    <citation type="journal article" date="2019" name="Int. J. Syst. Evol. Microbiol.">
        <title>The Global Catalogue of Microorganisms (GCM) 10K type strain sequencing project: providing services to taxonomists for standard genome sequencing and annotation.</title>
        <authorList>
            <consortium name="The Broad Institute Genomics Platform"/>
            <consortium name="The Broad Institute Genome Sequencing Center for Infectious Disease"/>
            <person name="Wu L."/>
            <person name="Ma J."/>
        </authorList>
    </citation>
    <scope>NUCLEOTIDE SEQUENCE [LARGE SCALE GENOMIC DNA]</scope>
    <source>
        <strain evidence="2">JCM 18401</strain>
    </source>
</reference>
<comment type="caution">
    <text evidence="1">The sequence shown here is derived from an EMBL/GenBank/DDBJ whole genome shotgun (WGS) entry which is preliminary data.</text>
</comment>
<sequence>MLLREKSSGDLVEVIDSNSLLNPFVDQVKVQFQCGQDLADPEMCDKKGLTFPSGEGLPECWLNGHYRTKA</sequence>
<evidence type="ECO:0008006" key="3">
    <source>
        <dbReference type="Google" id="ProtNLM"/>
    </source>
</evidence>
<name>A0ABP9FIG0_9GAMM</name>
<keyword evidence="2" id="KW-1185">Reference proteome</keyword>
<dbReference type="Proteomes" id="UP001499988">
    <property type="component" value="Unassembled WGS sequence"/>
</dbReference>